<name>A0AAX3ZC77_STRRO</name>
<dbReference type="InterPro" id="IPR006016">
    <property type="entry name" value="UspA"/>
</dbReference>
<feature type="domain" description="UspA" evidence="2">
    <location>
        <begin position="153"/>
        <end position="280"/>
    </location>
</feature>
<dbReference type="EMBL" id="CP121271">
    <property type="protein sequence ID" value="WMC84219.1"/>
    <property type="molecule type" value="Genomic_DNA"/>
</dbReference>
<dbReference type="SUPFAM" id="SSF52402">
    <property type="entry name" value="Adenine nucleotide alpha hydrolases-like"/>
    <property type="match status" value="2"/>
</dbReference>
<dbReference type="Pfam" id="PF00582">
    <property type="entry name" value="Usp"/>
    <property type="match status" value="2"/>
</dbReference>
<dbReference type="Proteomes" id="UP001231701">
    <property type="component" value="Chromosome"/>
</dbReference>
<dbReference type="AlphaFoldDB" id="A0AAX3ZC77"/>
<dbReference type="Gene3D" id="3.40.50.620">
    <property type="entry name" value="HUPs"/>
    <property type="match status" value="2"/>
</dbReference>
<dbReference type="InterPro" id="IPR006015">
    <property type="entry name" value="Universal_stress_UspA"/>
</dbReference>
<dbReference type="PRINTS" id="PR01438">
    <property type="entry name" value="UNVRSLSTRESS"/>
</dbReference>
<evidence type="ECO:0000313" key="4">
    <source>
        <dbReference type="Proteomes" id="UP001231701"/>
    </source>
</evidence>
<protein>
    <submittedName>
        <fullName evidence="3">Universal stress protein</fullName>
    </submittedName>
</protein>
<gene>
    <name evidence="3" type="ORF">P7W03_00970</name>
</gene>
<dbReference type="RefSeq" id="WP_306691459.1">
    <property type="nucleotide sequence ID" value="NZ_CP121271.1"/>
</dbReference>
<organism evidence="3 4">
    <name type="scientific">Streptomyces rochei</name>
    <name type="common">Streptomyces parvullus</name>
    <dbReference type="NCBI Taxonomy" id="1928"/>
    <lineage>
        <taxon>Bacteria</taxon>
        <taxon>Bacillati</taxon>
        <taxon>Actinomycetota</taxon>
        <taxon>Actinomycetes</taxon>
        <taxon>Kitasatosporales</taxon>
        <taxon>Streptomycetaceae</taxon>
        <taxon>Streptomyces</taxon>
        <taxon>Streptomyces rochei group</taxon>
    </lineage>
</organism>
<comment type="similarity">
    <text evidence="1">Belongs to the universal stress protein A family.</text>
</comment>
<sequence length="283" mass="30506">MYLPLVAGVDGSEPSLRAVDWAADEAALHGVSLLVLYGALWERYEGSALARELGKPFARVEAEDILRAAAERARRRRPDLLVTTETVPDEAEHGLVCAGRNASMIVVGNRGRSGVADRLLGSVSRTVAAASDCPVVVLRGNHDDRAVSGRHGRIIVGLGDAPTSVLQFAFTEARLRRVPLTVVRAWRCPAHETVDHPLLTGEPARLYEERAAKELEAALEYAPSDIAVRRRTAEGPARSVLPAASSEADLMVIGRRAHGRLGRVAHSVLHRSACPVVVVPEQR</sequence>
<dbReference type="PANTHER" id="PTHR46268:SF6">
    <property type="entry name" value="UNIVERSAL STRESS PROTEIN UP12"/>
    <property type="match status" value="1"/>
</dbReference>
<accession>A0AAX3ZC77</accession>
<evidence type="ECO:0000256" key="1">
    <source>
        <dbReference type="ARBA" id="ARBA00008791"/>
    </source>
</evidence>
<feature type="domain" description="UspA" evidence="2">
    <location>
        <begin position="1"/>
        <end position="139"/>
    </location>
</feature>
<proteinExistence type="inferred from homology"/>
<evidence type="ECO:0000313" key="3">
    <source>
        <dbReference type="EMBL" id="WMC84219.1"/>
    </source>
</evidence>
<evidence type="ECO:0000259" key="2">
    <source>
        <dbReference type="Pfam" id="PF00582"/>
    </source>
</evidence>
<dbReference type="PANTHER" id="PTHR46268">
    <property type="entry name" value="STRESS RESPONSE PROTEIN NHAX"/>
    <property type="match status" value="1"/>
</dbReference>
<reference evidence="3" key="1">
    <citation type="submission" date="2023-03" db="EMBL/GenBank/DDBJ databases">
        <title>Borrelidin-producing and root-colonizing Streptomyces rochei is a potent biopesticide for soil-borne oomycete-caused plant diseases.</title>
        <authorList>
            <person name="Zhou D."/>
            <person name="Wang X."/>
            <person name="Navarro-Munoz J.C."/>
            <person name="Li W."/>
            <person name="Li J."/>
            <person name="Jiu M."/>
            <person name="Deng S."/>
            <person name="Ye Y."/>
            <person name="Daly P."/>
            <person name="Wei L."/>
        </authorList>
    </citation>
    <scope>NUCLEOTIDE SEQUENCE</scope>
    <source>
        <strain evidence="3">JK1</strain>
    </source>
</reference>
<dbReference type="InterPro" id="IPR014729">
    <property type="entry name" value="Rossmann-like_a/b/a_fold"/>
</dbReference>
<dbReference type="GeneID" id="90940552"/>